<keyword evidence="1" id="KW-0808">Transferase</keyword>
<dbReference type="InterPro" id="IPR001763">
    <property type="entry name" value="Rhodanese-like_dom"/>
</dbReference>
<evidence type="ECO:0000256" key="3">
    <source>
        <dbReference type="SAM" id="MobiDB-lite"/>
    </source>
</evidence>
<keyword evidence="6" id="KW-1185">Reference proteome</keyword>
<evidence type="ECO:0000256" key="1">
    <source>
        <dbReference type="ARBA" id="ARBA00022679"/>
    </source>
</evidence>
<reference evidence="5 6" key="1">
    <citation type="submission" date="2024-02" db="EMBL/GenBank/DDBJ databases">
        <authorList>
            <person name="Chen Y."/>
            <person name="Shah S."/>
            <person name="Dougan E. K."/>
            <person name="Thang M."/>
            <person name="Chan C."/>
        </authorList>
    </citation>
    <scope>NUCLEOTIDE SEQUENCE [LARGE SCALE GENOMIC DNA]</scope>
</reference>
<protein>
    <recommendedName>
        <fullName evidence="4">Rhodanese domain-containing protein</fullName>
    </recommendedName>
</protein>
<dbReference type="EMBL" id="CAXAMN010026917">
    <property type="protein sequence ID" value="CAK9106989.1"/>
    <property type="molecule type" value="Genomic_DNA"/>
</dbReference>
<sequence>MGHKYEANTWGEHRLRRASDLGEVHLEGGLWAPRRGGRSGWWPAPLEGARPVGQRPLPPPGGYPLEEGLPEPSAPAKMCRWSKVPEAVWDKSQVLANIHSKQALHLDARPVGRFHGEQPEPRPKLRWGHVPGSVSLEAVALLKLPYMLNQKDLQLVVEGAGIKLEHLRGDIGPRILTSCGSGMTACILGLGLHQLGMPLSRWSVYDASWCEWGADQDTPGIGSTVLHEEKNTTGREHKGYTKGYICETPIVKRGADGAEEADKRDIYYREAKKEGFRARSAFKLLQIDDELKLLEDKTVRNVADLCAAPGGWSQVLALRLVSDERPPPRIVAVDKYEMQPLTGRLVFVSWSAVGRCGPRWSGHPRTNDGGAPGGLGRLKPSVLVAWV</sequence>
<dbReference type="SUPFAM" id="SSF53335">
    <property type="entry name" value="S-adenosyl-L-methionine-dependent methyltransferases"/>
    <property type="match status" value="1"/>
</dbReference>
<dbReference type="InterPro" id="IPR029063">
    <property type="entry name" value="SAM-dependent_MTases_sf"/>
</dbReference>
<accession>A0ABP0S3T3</accession>
<evidence type="ECO:0000259" key="4">
    <source>
        <dbReference type="PROSITE" id="PS50206"/>
    </source>
</evidence>
<dbReference type="InterPro" id="IPR036873">
    <property type="entry name" value="Rhodanese-like_dom_sf"/>
</dbReference>
<dbReference type="InterPro" id="IPR045078">
    <property type="entry name" value="TST/MPST-like"/>
</dbReference>
<feature type="domain" description="Rhodanese" evidence="4">
    <location>
        <begin position="99"/>
        <end position="221"/>
    </location>
</feature>
<dbReference type="PROSITE" id="PS50206">
    <property type="entry name" value="RHODANESE_3"/>
    <property type="match status" value="1"/>
</dbReference>
<keyword evidence="2" id="KW-0677">Repeat</keyword>
<dbReference type="Gene3D" id="3.40.250.10">
    <property type="entry name" value="Rhodanese-like domain"/>
    <property type="match status" value="1"/>
</dbReference>
<dbReference type="Proteomes" id="UP001642484">
    <property type="component" value="Unassembled WGS sequence"/>
</dbReference>
<evidence type="ECO:0000256" key="2">
    <source>
        <dbReference type="ARBA" id="ARBA00022737"/>
    </source>
</evidence>
<gene>
    <name evidence="5" type="ORF">CCMP2556_LOCUS49965</name>
</gene>
<dbReference type="CDD" id="cd01449">
    <property type="entry name" value="TST_Repeat_2"/>
    <property type="match status" value="1"/>
</dbReference>
<dbReference type="PANTHER" id="PTHR11364:SF27">
    <property type="entry name" value="SULFURTRANSFERASE"/>
    <property type="match status" value="1"/>
</dbReference>
<dbReference type="Pfam" id="PF01728">
    <property type="entry name" value="FtsJ"/>
    <property type="match status" value="1"/>
</dbReference>
<dbReference type="PANTHER" id="PTHR11364">
    <property type="entry name" value="THIOSULFATE SULFERTANSFERASE"/>
    <property type="match status" value="1"/>
</dbReference>
<dbReference type="InterPro" id="IPR002877">
    <property type="entry name" value="RNA_MeTrfase_FtsJ_dom"/>
</dbReference>
<dbReference type="SMART" id="SM00450">
    <property type="entry name" value="RHOD"/>
    <property type="match status" value="1"/>
</dbReference>
<name>A0ABP0S3T3_9DINO</name>
<proteinExistence type="predicted"/>
<feature type="region of interest" description="Disordered" evidence="3">
    <location>
        <begin position="46"/>
        <end position="67"/>
    </location>
</feature>
<dbReference type="Gene3D" id="3.40.50.150">
    <property type="entry name" value="Vaccinia Virus protein VP39"/>
    <property type="match status" value="1"/>
</dbReference>
<dbReference type="SUPFAM" id="SSF52821">
    <property type="entry name" value="Rhodanese/Cell cycle control phosphatase"/>
    <property type="match status" value="1"/>
</dbReference>
<organism evidence="5 6">
    <name type="scientific">Durusdinium trenchii</name>
    <dbReference type="NCBI Taxonomy" id="1381693"/>
    <lineage>
        <taxon>Eukaryota</taxon>
        <taxon>Sar</taxon>
        <taxon>Alveolata</taxon>
        <taxon>Dinophyceae</taxon>
        <taxon>Suessiales</taxon>
        <taxon>Symbiodiniaceae</taxon>
        <taxon>Durusdinium</taxon>
    </lineage>
</organism>
<comment type="caution">
    <text evidence="5">The sequence shown here is derived from an EMBL/GenBank/DDBJ whole genome shotgun (WGS) entry which is preliminary data.</text>
</comment>
<evidence type="ECO:0000313" key="5">
    <source>
        <dbReference type="EMBL" id="CAK9106989.1"/>
    </source>
</evidence>
<evidence type="ECO:0000313" key="6">
    <source>
        <dbReference type="Proteomes" id="UP001642484"/>
    </source>
</evidence>